<evidence type="ECO:0000313" key="1">
    <source>
        <dbReference type="EMBL" id="KAL2733544.1"/>
    </source>
</evidence>
<keyword evidence="2" id="KW-1185">Reference proteome</keyword>
<name>A0ABD2BLT7_VESMC</name>
<accession>A0ABD2BLT7</accession>
<protein>
    <submittedName>
        <fullName evidence="1">Uncharacterized protein</fullName>
    </submittedName>
</protein>
<proteinExistence type="predicted"/>
<dbReference type="EMBL" id="JAYRBN010000073">
    <property type="protein sequence ID" value="KAL2733544.1"/>
    <property type="molecule type" value="Genomic_DNA"/>
</dbReference>
<evidence type="ECO:0000313" key="2">
    <source>
        <dbReference type="Proteomes" id="UP001607303"/>
    </source>
</evidence>
<organism evidence="1 2">
    <name type="scientific">Vespula maculifrons</name>
    <name type="common">Eastern yellow jacket</name>
    <name type="synonym">Wasp</name>
    <dbReference type="NCBI Taxonomy" id="7453"/>
    <lineage>
        <taxon>Eukaryota</taxon>
        <taxon>Metazoa</taxon>
        <taxon>Ecdysozoa</taxon>
        <taxon>Arthropoda</taxon>
        <taxon>Hexapoda</taxon>
        <taxon>Insecta</taxon>
        <taxon>Pterygota</taxon>
        <taxon>Neoptera</taxon>
        <taxon>Endopterygota</taxon>
        <taxon>Hymenoptera</taxon>
        <taxon>Apocrita</taxon>
        <taxon>Aculeata</taxon>
        <taxon>Vespoidea</taxon>
        <taxon>Vespidae</taxon>
        <taxon>Vespinae</taxon>
        <taxon>Vespula</taxon>
    </lineage>
</organism>
<dbReference type="Proteomes" id="UP001607303">
    <property type="component" value="Unassembled WGS sequence"/>
</dbReference>
<dbReference type="AlphaFoldDB" id="A0ABD2BLT7"/>
<comment type="caution">
    <text evidence="1">The sequence shown here is derived from an EMBL/GenBank/DDBJ whole genome shotgun (WGS) entry which is preliminary data.</text>
</comment>
<gene>
    <name evidence="1" type="ORF">V1477_013978</name>
</gene>
<reference evidence="1 2" key="1">
    <citation type="journal article" date="2024" name="Ann. Entomol. Soc. Am.">
        <title>Genomic analyses of the southern and eastern yellowjacket wasps (Hymenoptera: Vespidae) reveal evolutionary signatures of social life.</title>
        <authorList>
            <person name="Catto M.A."/>
            <person name="Caine P.B."/>
            <person name="Orr S.E."/>
            <person name="Hunt B.G."/>
            <person name="Goodisman M.A.D."/>
        </authorList>
    </citation>
    <scope>NUCLEOTIDE SEQUENCE [LARGE SCALE GENOMIC DNA]</scope>
    <source>
        <strain evidence="1">232</strain>
        <tissue evidence="1">Head and thorax</tissue>
    </source>
</reference>
<sequence>MSKYKQDGVAGVWSESSVASVVFGSNVHRISIVTISNQKHKTNTLYLFALTSITLNNGAKY</sequence>